<dbReference type="GO" id="GO:0003883">
    <property type="term" value="F:CTP synthase activity"/>
    <property type="evidence" value="ECO:0007669"/>
    <property type="project" value="UniProtKB-EC"/>
</dbReference>
<feature type="domain" description="Glutamine amidotransferase" evidence="10">
    <location>
        <begin position="21"/>
        <end position="222"/>
    </location>
</feature>
<evidence type="ECO:0000256" key="2">
    <source>
        <dbReference type="ARBA" id="ARBA00007533"/>
    </source>
</evidence>
<organism evidence="11 12">
    <name type="scientific">Magnetofaba australis IT-1</name>
    <dbReference type="NCBI Taxonomy" id="1434232"/>
    <lineage>
        <taxon>Bacteria</taxon>
        <taxon>Pseudomonadati</taxon>
        <taxon>Pseudomonadota</taxon>
        <taxon>Magnetococcia</taxon>
        <taxon>Magnetococcales</taxon>
        <taxon>Magnetococcaceae</taxon>
        <taxon>Magnetofaba</taxon>
    </lineage>
</organism>
<dbReference type="EMBL" id="LVJN01000019">
    <property type="protein sequence ID" value="OSM04055.1"/>
    <property type="molecule type" value="Genomic_DNA"/>
</dbReference>
<dbReference type="PROSITE" id="PS51273">
    <property type="entry name" value="GATASE_TYPE_1"/>
    <property type="match status" value="1"/>
</dbReference>
<keyword evidence="4" id="KW-0436">Ligase</keyword>
<accession>A0A1Y2K3T2</accession>
<comment type="pathway">
    <text evidence="1">Pyrimidine metabolism; CTP biosynthesis via de novo pathway; CTP from UDP: step 2/2.</text>
</comment>
<name>A0A1Y2K3T2_9PROT</name>
<evidence type="ECO:0000256" key="7">
    <source>
        <dbReference type="ARBA" id="ARBA00022962"/>
    </source>
</evidence>
<keyword evidence="12" id="KW-1185">Reference proteome</keyword>
<comment type="caution">
    <text evidence="11">The sequence shown here is derived from an EMBL/GenBank/DDBJ whole genome shotgun (WGS) entry which is preliminary data.</text>
</comment>
<dbReference type="PANTHER" id="PTHR11550">
    <property type="entry name" value="CTP SYNTHASE"/>
    <property type="match status" value="1"/>
</dbReference>
<dbReference type="STRING" id="1434232.MAIT1_03688"/>
<dbReference type="Proteomes" id="UP000194003">
    <property type="component" value="Unassembled WGS sequence"/>
</dbReference>
<evidence type="ECO:0000256" key="4">
    <source>
        <dbReference type="ARBA" id="ARBA00022598"/>
    </source>
</evidence>
<sequence length="227" mass="24390">MRRIALIAEYDPAFAPHVATERALQHAARALGVAVAGEWLSTAHLDAEALRNYSGVWVAPGSPYKSLANTLAAIHFARENDIPLLGTCGGFQHVVLEIARNLLGLKDAAHAEYDPYASTLFISQLACSLAGRELPIALTPGTRAADLYGELEAVEAYYCNFGLHADALTALKRAPIVFSGADAEGEARIVELPDHRFFLATLFVPQTRSTPAQPHPLVMGFVRSCIG</sequence>
<evidence type="ECO:0000256" key="1">
    <source>
        <dbReference type="ARBA" id="ARBA00005171"/>
    </source>
</evidence>
<comment type="catalytic activity">
    <reaction evidence="9">
        <text>UTP + L-glutamine + ATP + H2O = CTP + L-glutamate + ADP + phosphate + 2 H(+)</text>
        <dbReference type="Rhea" id="RHEA:26426"/>
        <dbReference type="ChEBI" id="CHEBI:15377"/>
        <dbReference type="ChEBI" id="CHEBI:15378"/>
        <dbReference type="ChEBI" id="CHEBI:29985"/>
        <dbReference type="ChEBI" id="CHEBI:30616"/>
        <dbReference type="ChEBI" id="CHEBI:37563"/>
        <dbReference type="ChEBI" id="CHEBI:43474"/>
        <dbReference type="ChEBI" id="CHEBI:46398"/>
        <dbReference type="ChEBI" id="CHEBI:58359"/>
        <dbReference type="ChEBI" id="CHEBI:456216"/>
        <dbReference type="EC" id="6.3.4.2"/>
    </reaction>
</comment>
<dbReference type="EC" id="6.3.4.2" evidence="3"/>
<dbReference type="InterPro" id="IPR029062">
    <property type="entry name" value="Class_I_gatase-like"/>
</dbReference>
<keyword evidence="5" id="KW-0547">Nucleotide-binding</keyword>
<dbReference type="GO" id="GO:0005829">
    <property type="term" value="C:cytosol"/>
    <property type="evidence" value="ECO:0007669"/>
    <property type="project" value="TreeGrafter"/>
</dbReference>
<dbReference type="GO" id="GO:0005524">
    <property type="term" value="F:ATP binding"/>
    <property type="evidence" value="ECO:0007669"/>
    <property type="project" value="UniProtKB-KW"/>
</dbReference>
<evidence type="ECO:0000256" key="3">
    <source>
        <dbReference type="ARBA" id="ARBA00012291"/>
    </source>
</evidence>
<dbReference type="NCBIfam" id="NF004836">
    <property type="entry name" value="PRK06186.1"/>
    <property type="match status" value="1"/>
</dbReference>
<dbReference type="GO" id="GO:0044210">
    <property type="term" value="P:'de novo' CTP biosynthetic process"/>
    <property type="evidence" value="ECO:0007669"/>
    <property type="project" value="UniProtKB-UniPathway"/>
</dbReference>
<dbReference type="OrthoDB" id="3286005at2"/>
<dbReference type="PANTHER" id="PTHR11550:SF0">
    <property type="entry name" value="CTP SYNTHASE-RELATED"/>
    <property type="match status" value="1"/>
</dbReference>
<comment type="similarity">
    <text evidence="2">Belongs to the CTP synthase family.</text>
</comment>
<protein>
    <recommendedName>
        <fullName evidence="3">CTP synthase (glutamine hydrolyzing)</fullName>
        <ecNumber evidence="3">6.3.4.2</ecNumber>
    </recommendedName>
</protein>
<evidence type="ECO:0000259" key="10">
    <source>
        <dbReference type="Pfam" id="PF00117"/>
    </source>
</evidence>
<dbReference type="UniPathway" id="UPA00159">
    <property type="reaction ID" value="UER00277"/>
</dbReference>
<evidence type="ECO:0000256" key="8">
    <source>
        <dbReference type="ARBA" id="ARBA00022975"/>
    </source>
</evidence>
<dbReference type="InterPro" id="IPR004468">
    <property type="entry name" value="CTP_synthase"/>
</dbReference>
<dbReference type="InterPro" id="IPR017926">
    <property type="entry name" value="GATASE"/>
</dbReference>
<proteinExistence type="inferred from homology"/>
<evidence type="ECO:0000256" key="9">
    <source>
        <dbReference type="ARBA" id="ARBA00047781"/>
    </source>
</evidence>
<evidence type="ECO:0000313" key="11">
    <source>
        <dbReference type="EMBL" id="OSM04055.1"/>
    </source>
</evidence>
<gene>
    <name evidence="11" type="ORF">MAIT1_03688</name>
</gene>
<reference evidence="11 12" key="1">
    <citation type="journal article" date="2016" name="BMC Genomics">
        <title>Combined genomic and structural analyses of a cultured magnetotactic bacterium reveals its niche adaptation to a dynamic environment.</title>
        <authorList>
            <person name="Araujo A.C."/>
            <person name="Morillo V."/>
            <person name="Cypriano J."/>
            <person name="Teixeira L.C."/>
            <person name="Leao P."/>
            <person name="Lyra S."/>
            <person name="Almeida L.G."/>
            <person name="Bazylinski D.A."/>
            <person name="Vasconcellos A.T."/>
            <person name="Abreu F."/>
            <person name="Lins U."/>
        </authorList>
    </citation>
    <scope>NUCLEOTIDE SEQUENCE [LARGE SCALE GENOMIC DNA]</scope>
    <source>
        <strain evidence="11 12">IT-1</strain>
    </source>
</reference>
<dbReference type="Gene3D" id="3.40.50.880">
    <property type="match status" value="1"/>
</dbReference>
<evidence type="ECO:0000256" key="5">
    <source>
        <dbReference type="ARBA" id="ARBA00022741"/>
    </source>
</evidence>
<keyword evidence="7" id="KW-0315">Glutamine amidotransferase</keyword>
<evidence type="ECO:0000313" key="12">
    <source>
        <dbReference type="Proteomes" id="UP000194003"/>
    </source>
</evidence>
<dbReference type="GO" id="GO:0019856">
    <property type="term" value="P:pyrimidine nucleobase biosynthetic process"/>
    <property type="evidence" value="ECO:0007669"/>
    <property type="project" value="TreeGrafter"/>
</dbReference>
<dbReference type="SUPFAM" id="SSF52317">
    <property type="entry name" value="Class I glutamine amidotransferase-like"/>
    <property type="match status" value="1"/>
</dbReference>
<evidence type="ECO:0000256" key="6">
    <source>
        <dbReference type="ARBA" id="ARBA00022840"/>
    </source>
</evidence>
<dbReference type="RefSeq" id="WP_085442167.1">
    <property type="nucleotide sequence ID" value="NZ_LVJN01000019.1"/>
</dbReference>
<dbReference type="Pfam" id="PF00117">
    <property type="entry name" value="GATase"/>
    <property type="match status" value="1"/>
</dbReference>
<keyword evidence="6" id="KW-0067">ATP-binding</keyword>
<keyword evidence="8" id="KW-0665">Pyrimidine biosynthesis</keyword>
<dbReference type="GO" id="GO:0042802">
    <property type="term" value="F:identical protein binding"/>
    <property type="evidence" value="ECO:0007669"/>
    <property type="project" value="TreeGrafter"/>
</dbReference>
<dbReference type="AlphaFoldDB" id="A0A1Y2K3T2"/>